<reference evidence="2" key="1">
    <citation type="submission" date="2023-06" db="EMBL/GenBank/DDBJ databases">
        <title>Black Yeasts Isolated from many extreme environments.</title>
        <authorList>
            <person name="Coleine C."/>
            <person name="Stajich J.E."/>
            <person name="Selbmann L."/>
        </authorList>
    </citation>
    <scope>NUCLEOTIDE SEQUENCE</scope>
    <source>
        <strain evidence="2">CCFEE 5200</strain>
    </source>
</reference>
<gene>
    <name evidence="2" type="ORF">LTR91_006269</name>
</gene>
<evidence type="ECO:0000313" key="2">
    <source>
        <dbReference type="EMBL" id="KAK0998620.1"/>
    </source>
</evidence>
<accession>A0AAN6KSD1</accession>
<comment type="caution">
    <text evidence="2">The sequence shown here is derived from an EMBL/GenBank/DDBJ whole genome shotgun (WGS) entry which is preliminary data.</text>
</comment>
<organism evidence="2 3">
    <name type="scientific">Friedmanniomyces endolithicus</name>
    <dbReference type="NCBI Taxonomy" id="329885"/>
    <lineage>
        <taxon>Eukaryota</taxon>
        <taxon>Fungi</taxon>
        <taxon>Dikarya</taxon>
        <taxon>Ascomycota</taxon>
        <taxon>Pezizomycotina</taxon>
        <taxon>Dothideomycetes</taxon>
        <taxon>Dothideomycetidae</taxon>
        <taxon>Mycosphaerellales</taxon>
        <taxon>Teratosphaeriaceae</taxon>
        <taxon>Friedmanniomyces</taxon>
    </lineage>
</organism>
<name>A0AAN6KSD1_9PEZI</name>
<proteinExistence type="predicted"/>
<feature type="region of interest" description="Disordered" evidence="1">
    <location>
        <begin position="56"/>
        <end position="85"/>
    </location>
</feature>
<sequence>MLFDPSSTSLPKRSELPAIEGAPAGAAWFWGPDDEVLLSSGLETVAMADNIPMPIARPIKPLNPSPDGGGSETHQDGGGCQSREWGSLMPFVINSLPADLPNPPMYGREPFKHTIKPLGETGNDDLYEMNTQSGSQVRSIV</sequence>
<evidence type="ECO:0000313" key="3">
    <source>
        <dbReference type="Proteomes" id="UP001175353"/>
    </source>
</evidence>
<protein>
    <submittedName>
        <fullName evidence="2">Uncharacterized protein</fullName>
    </submittedName>
</protein>
<dbReference type="PANTHER" id="PTHR34861:SF10">
    <property type="entry name" value="CYCLASE"/>
    <property type="match status" value="1"/>
</dbReference>
<feature type="compositionally biased region" description="Gly residues" evidence="1">
    <location>
        <begin position="67"/>
        <end position="80"/>
    </location>
</feature>
<dbReference type="PANTHER" id="PTHR34861">
    <property type="match status" value="1"/>
</dbReference>
<dbReference type="EMBL" id="JAUJLE010000042">
    <property type="protein sequence ID" value="KAK0998620.1"/>
    <property type="molecule type" value="Genomic_DNA"/>
</dbReference>
<keyword evidence="3" id="KW-1185">Reference proteome</keyword>
<dbReference type="AlphaFoldDB" id="A0AAN6KSD1"/>
<dbReference type="Proteomes" id="UP001175353">
    <property type="component" value="Unassembled WGS sequence"/>
</dbReference>
<evidence type="ECO:0000256" key="1">
    <source>
        <dbReference type="SAM" id="MobiDB-lite"/>
    </source>
</evidence>